<evidence type="ECO:0000313" key="1">
    <source>
        <dbReference type="EMBL" id="CDQ12152.1"/>
    </source>
</evidence>
<name>A0A060UU59_9PROT</name>
<dbReference type="InterPro" id="IPR036259">
    <property type="entry name" value="MFS_trans_sf"/>
</dbReference>
<proteinExistence type="predicted"/>
<evidence type="ECO:0000313" key="3">
    <source>
        <dbReference type="Proteomes" id="UP000193925"/>
    </source>
</evidence>
<sequence length="104" mass="11348">MFRYKSAARRRIGSPDGYALSQHVHVVFIDLLFAGQGAASVIFHPLFGSTAERLGRIIFVRIGILLCAATAAQRQFAFGWPLLTALYEPCLSGLSHPPTTSLCQ</sequence>
<dbReference type="AlphaFoldDB" id="A0A060UU59"/>
<reference evidence="1" key="2">
    <citation type="submission" date="2014-07" db="EMBL/GenBank/DDBJ databases">
        <title>Initial genome analysis of the psychrotolerant acidophile Acidithiobacillus ferrivorans CF27: insights into iron and sulfur oxidation pathways and into biofilm formation.</title>
        <authorList>
            <person name="Talla E."/>
            <person name="Hedrich S."/>
            <person name="Mangenot S."/>
            <person name="Ji B."/>
            <person name="Johnson D.B."/>
            <person name="Barbe V."/>
            <person name="Bonnefoy V."/>
        </authorList>
    </citation>
    <scope>NUCLEOTIDE SEQUENCE [LARGE SCALE GENOMIC DNA]</scope>
    <source>
        <strain evidence="1">CF27</strain>
    </source>
</reference>
<gene>
    <name evidence="2" type="ORF">AFERRI_30242</name>
    <name evidence="1" type="ORF">AFERRI_90008</name>
</gene>
<protein>
    <submittedName>
        <fullName evidence="1">Uncharacterized protein</fullName>
    </submittedName>
</protein>
<dbReference type="SUPFAM" id="SSF103473">
    <property type="entry name" value="MFS general substrate transporter"/>
    <property type="match status" value="1"/>
</dbReference>
<reference evidence="2 3" key="3">
    <citation type="submission" date="2017-03" db="EMBL/GenBank/DDBJ databases">
        <authorList>
            <person name="Regsiter A."/>
            <person name="William W."/>
        </authorList>
    </citation>
    <scope>NUCLEOTIDE SEQUENCE [LARGE SCALE GENOMIC DNA]</scope>
    <source>
        <strain evidence="2">PRJEB5721</strain>
    </source>
</reference>
<keyword evidence="3" id="KW-1185">Reference proteome</keyword>
<evidence type="ECO:0000313" key="2">
    <source>
        <dbReference type="EMBL" id="SMH66510.1"/>
    </source>
</evidence>
<dbReference type="EMBL" id="CCCS020000082">
    <property type="protein sequence ID" value="CDQ12152.1"/>
    <property type="molecule type" value="Genomic_DNA"/>
</dbReference>
<dbReference type="EMBL" id="LT841305">
    <property type="protein sequence ID" value="SMH66510.1"/>
    <property type="molecule type" value="Genomic_DNA"/>
</dbReference>
<accession>A0A060UU59</accession>
<dbReference type="Proteomes" id="UP000193925">
    <property type="component" value="Chromosome AFERRI"/>
</dbReference>
<organism evidence="1">
    <name type="scientific">Acidithiobacillus ferrivorans</name>
    <dbReference type="NCBI Taxonomy" id="160808"/>
    <lineage>
        <taxon>Bacteria</taxon>
        <taxon>Pseudomonadati</taxon>
        <taxon>Pseudomonadota</taxon>
        <taxon>Acidithiobacillia</taxon>
        <taxon>Acidithiobacillales</taxon>
        <taxon>Acidithiobacillaceae</taxon>
        <taxon>Acidithiobacillus</taxon>
    </lineage>
</organism>
<reference evidence="1" key="1">
    <citation type="submission" date="2014-03" db="EMBL/GenBank/DDBJ databases">
        <authorList>
            <person name="Genoscope - CEA"/>
        </authorList>
    </citation>
    <scope>NUCLEOTIDE SEQUENCE [LARGE SCALE GENOMIC DNA]</scope>
    <source>
        <strain evidence="1">CF27</strain>
    </source>
</reference>